<name>A0ABW8U3I4_9GAMM</name>
<reference evidence="4 5" key="1">
    <citation type="submission" date="2024-11" db="EMBL/GenBank/DDBJ databases">
        <title>First Report of Moraxella oculi in Brazil in an Infectious Bovine Keratoconjunctivitis Outbreak.</title>
        <authorList>
            <person name="Carvalho C.V."/>
            <person name="Domingues R."/>
            <person name="Coutinho C."/>
            <person name="Honorio N.T.B.S."/>
            <person name="Faza D.R.L.R."/>
            <person name="Carvalho W.A."/>
            <person name="Machado A.B.F."/>
            <person name="Martins M.F."/>
            <person name="Gaspar E.B."/>
        </authorList>
    </citation>
    <scope>NUCLEOTIDE SEQUENCE [LARGE SCALE GENOMIC DNA]</scope>
    <source>
        <strain evidence="4 5">2117LE</strain>
    </source>
</reference>
<feature type="domain" description="Phospholipase/carboxylesterase/thioesterase" evidence="3">
    <location>
        <begin position="15"/>
        <end position="220"/>
    </location>
</feature>
<evidence type="ECO:0000313" key="5">
    <source>
        <dbReference type="Proteomes" id="UP001624684"/>
    </source>
</evidence>
<dbReference type="SUPFAM" id="SSF53474">
    <property type="entry name" value="alpha/beta-Hydrolases"/>
    <property type="match status" value="1"/>
</dbReference>
<evidence type="ECO:0000256" key="1">
    <source>
        <dbReference type="ARBA" id="ARBA00006499"/>
    </source>
</evidence>
<accession>A0ABW8U3I4</accession>
<evidence type="ECO:0000256" key="2">
    <source>
        <dbReference type="ARBA" id="ARBA00022801"/>
    </source>
</evidence>
<proteinExistence type="inferred from homology"/>
<dbReference type="Proteomes" id="UP001624684">
    <property type="component" value="Unassembled WGS sequence"/>
</dbReference>
<dbReference type="Gene3D" id="3.40.50.1820">
    <property type="entry name" value="alpha/beta hydrolase"/>
    <property type="match status" value="1"/>
</dbReference>
<gene>
    <name evidence="4" type="ORF">ACJHVH_00675</name>
</gene>
<comment type="caution">
    <text evidence="4">The sequence shown here is derived from an EMBL/GenBank/DDBJ whole genome shotgun (WGS) entry which is preliminary data.</text>
</comment>
<comment type="similarity">
    <text evidence="1">Belongs to the AB hydrolase superfamily. AB hydrolase 2 family.</text>
</comment>
<sequence length="223" mass="24543">MCEILPCVIVEHNPANQPIEHAVIWLHGLGASGHDFEPIVPELGLGELPIRFVFPHAPKIPVTINGGYVMPAWYDIIEMTLDRKVDINQIQQSARAIDKLIEKQVANGIPSQNIIIAGFSQGGAVAYHHAFTTPYQLGGLLALSTYFATKNEIADAGINGNILVKIDHGEYDDIVPVILGNQAKALLEKLGLQPKYNTYPMAHQLCLQQVKDIGHWIRTVFKA</sequence>
<organism evidence="4 5">
    <name type="scientific">Moraxella oculi</name>
    <dbReference type="NCBI Taxonomy" id="2940516"/>
    <lineage>
        <taxon>Bacteria</taxon>
        <taxon>Pseudomonadati</taxon>
        <taxon>Pseudomonadota</taxon>
        <taxon>Gammaproteobacteria</taxon>
        <taxon>Moraxellales</taxon>
        <taxon>Moraxellaceae</taxon>
        <taxon>Moraxella</taxon>
    </lineage>
</organism>
<dbReference type="InterPro" id="IPR029058">
    <property type="entry name" value="AB_hydrolase_fold"/>
</dbReference>
<dbReference type="PANTHER" id="PTHR10655:SF17">
    <property type="entry name" value="LYSOPHOSPHOLIPASE-LIKE PROTEIN 1"/>
    <property type="match status" value="1"/>
</dbReference>
<dbReference type="RefSeq" id="WP_407068399.1">
    <property type="nucleotide sequence ID" value="NZ_JBJJXE010000001.1"/>
</dbReference>
<dbReference type="InterPro" id="IPR003140">
    <property type="entry name" value="PLipase/COase/thioEstase"/>
</dbReference>
<dbReference type="GO" id="GO:0016787">
    <property type="term" value="F:hydrolase activity"/>
    <property type="evidence" value="ECO:0007669"/>
    <property type="project" value="UniProtKB-KW"/>
</dbReference>
<keyword evidence="5" id="KW-1185">Reference proteome</keyword>
<evidence type="ECO:0000313" key="4">
    <source>
        <dbReference type="EMBL" id="MFL1731521.1"/>
    </source>
</evidence>
<keyword evidence="2 4" id="KW-0378">Hydrolase</keyword>
<protein>
    <submittedName>
        <fullName evidence="4">Alpha/beta hydrolase</fullName>
    </submittedName>
</protein>
<dbReference type="Pfam" id="PF02230">
    <property type="entry name" value="Abhydrolase_2"/>
    <property type="match status" value="1"/>
</dbReference>
<dbReference type="InterPro" id="IPR050565">
    <property type="entry name" value="LYPA1-2/EST-like"/>
</dbReference>
<evidence type="ECO:0000259" key="3">
    <source>
        <dbReference type="Pfam" id="PF02230"/>
    </source>
</evidence>
<dbReference type="EMBL" id="JBJJXE010000001">
    <property type="protein sequence ID" value="MFL1731521.1"/>
    <property type="molecule type" value="Genomic_DNA"/>
</dbReference>
<dbReference type="PANTHER" id="PTHR10655">
    <property type="entry name" value="LYSOPHOSPHOLIPASE-RELATED"/>
    <property type="match status" value="1"/>
</dbReference>